<dbReference type="OrthoDB" id="5339359at2"/>
<evidence type="ECO:0000313" key="2">
    <source>
        <dbReference type="EMBL" id="SFS67584.1"/>
    </source>
</evidence>
<dbReference type="STRING" id="311180.SAMN04488050_103351"/>
<keyword evidence="3" id="KW-1185">Reference proteome</keyword>
<dbReference type="PROSITE" id="PS51257">
    <property type="entry name" value="PROKAR_LIPOPROTEIN"/>
    <property type="match status" value="1"/>
</dbReference>
<evidence type="ECO:0000256" key="1">
    <source>
        <dbReference type="SAM" id="SignalP"/>
    </source>
</evidence>
<evidence type="ECO:0000313" key="3">
    <source>
        <dbReference type="Proteomes" id="UP000199392"/>
    </source>
</evidence>
<sequence>MPKILSRLSLLPLLLAASLLSACAGARDPHVPAPPPSEYAALAQSIQGLGPNVDPEEAQRMARISIDYPRELAVAWNVTDPAYIHNIKVNNGTRPRGLCYQWADDLQARLEQENFQTLDLHRGIANALKTFRIEHSSVIVSQKGGTMKEGIVLDPWRFGGELYWGPVVDDHKYPWVERQEVFATKRALRLQEG</sequence>
<organism evidence="2 3">
    <name type="scientific">Alloyangia pacifica</name>
    <dbReference type="NCBI Taxonomy" id="311180"/>
    <lineage>
        <taxon>Bacteria</taxon>
        <taxon>Pseudomonadati</taxon>
        <taxon>Pseudomonadota</taxon>
        <taxon>Alphaproteobacteria</taxon>
        <taxon>Rhodobacterales</taxon>
        <taxon>Roseobacteraceae</taxon>
        <taxon>Alloyangia</taxon>
    </lineage>
</organism>
<gene>
    <name evidence="2" type="ORF">SAMN04488050_103351</name>
</gene>
<dbReference type="RefSeq" id="WP_092423116.1">
    <property type="nucleotide sequence ID" value="NZ_FNCL01000003.1"/>
</dbReference>
<evidence type="ECO:0008006" key="4">
    <source>
        <dbReference type="Google" id="ProtNLM"/>
    </source>
</evidence>
<proteinExistence type="predicted"/>
<dbReference type="EMBL" id="FOZW01000003">
    <property type="protein sequence ID" value="SFS67584.1"/>
    <property type="molecule type" value="Genomic_DNA"/>
</dbReference>
<keyword evidence="1" id="KW-0732">Signal</keyword>
<dbReference type="Proteomes" id="UP000199392">
    <property type="component" value="Unassembled WGS sequence"/>
</dbReference>
<feature type="signal peptide" evidence="1">
    <location>
        <begin position="1"/>
        <end position="26"/>
    </location>
</feature>
<name>A0A1I6RSC0_9RHOB</name>
<reference evidence="3" key="1">
    <citation type="submission" date="2016-10" db="EMBL/GenBank/DDBJ databases">
        <authorList>
            <person name="Varghese N."/>
            <person name="Submissions S."/>
        </authorList>
    </citation>
    <scope>NUCLEOTIDE SEQUENCE [LARGE SCALE GENOMIC DNA]</scope>
    <source>
        <strain evidence="3">DSM 26894</strain>
    </source>
</reference>
<protein>
    <recommendedName>
        <fullName evidence="4">Lipoprotein</fullName>
    </recommendedName>
</protein>
<accession>A0A1I6RSC0</accession>
<dbReference type="AlphaFoldDB" id="A0A1I6RSC0"/>
<feature type="chain" id="PRO_5011510816" description="Lipoprotein" evidence="1">
    <location>
        <begin position="27"/>
        <end position="193"/>
    </location>
</feature>